<evidence type="ECO:0000313" key="1">
    <source>
        <dbReference type="EMBL" id="KAJ0021024.1"/>
    </source>
</evidence>
<evidence type="ECO:0000313" key="2">
    <source>
        <dbReference type="Proteomes" id="UP001163603"/>
    </source>
</evidence>
<name>A0ACC0XP18_9ROSI</name>
<comment type="caution">
    <text evidence="1">The sequence shown here is derived from an EMBL/GenBank/DDBJ whole genome shotgun (WGS) entry which is preliminary data.</text>
</comment>
<dbReference type="EMBL" id="CM047746">
    <property type="protein sequence ID" value="KAJ0021024.1"/>
    <property type="molecule type" value="Genomic_DNA"/>
</dbReference>
<proteinExistence type="predicted"/>
<dbReference type="Proteomes" id="UP001163603">
    <property type="component" value="Chromosome 11"/>
</dbReference>
<protein>
    <submittedName>
        <fullName evidence="1">Uncharacterized protein</fullName>
    </submittedName>
</protein>
<organism evidence="1 2">
    <name type="scientific">Pistacia integerrima</name>
    <dbReference type="NCBI Taxonomy" id="434235"/>
    <lineage>
        <taxon>Eukaryota</taxon>
        <taxon>Viridiplantae</taxon>
        <taxon>Streptophyta</taxon>
        <taxon>Embryophyta</taxon>
        <taxon>Tracheophyta</taxon>
        <taxon>Spermatophyta</taxon>
        <taxon>Magnoliopsida</taxon>
        <taxon>eudicotyledons</taxon>
        <taxon>Gunneridae</taxon>
        <taxon>Pentapetalae</taxon>
        <taxon>rosids</taxon>
        <taxon>malvids</taxon>
        <taxon>Sapindales</taxon>
        <taxon>Anacardiaceae</taxon>
        <taxon>Pistacia</taxon>
    </lineage>
</organism>
<keyword evidence="2" id="KW-1185">Reference proteome</keyword>
<accession>A0ACC0XP18</accession>
<sequence length="94" mass="9928">MGLLATSCPQHNSLDNSFTGFYDHSAPALINANQNYIAPVVPVASSSYQSTPQYQNTSSNTSNAAFSKAAPESLVSARNNYQAVATSQIVNDQA</sequence>
<gene>
    <name evidence="1" type="ORF">Pint_30946</name>
</gene>
<reference evidence="2" key="1">
    <citation type="journal article" date="2023" name="G3 (Bethesda)">
        <title>Genome assembly and association tests identify interacting loci associated with vigor, precocity, and sex in interspecific pistachio rootstocks.</title>
        <authorList>
            <person name="Palmer W."/>
            <person name="Jacygrad E."/>
            <person name="Sagayaradj S."/>
            <person name="Cavanaugh K."/>
            <person name="Han R."/>
            <person name="Bertier L."/>
            <person name="Beede B."/>
            <person name="Kafkas S."/>
            <person name="Golino D."/>
            <person name="Preece J."/>
            <person name="Michelmore R."/>
        </authorList>
    </citation>
    <scope>NUCLEOTIDE SEQUENCE [LARGE SCALE GENOMIC DNA]</scope>
</reference>